<dbReference type="Proteomes" id="UP000093561">
    <property type="component" value="Unassembled WGS sequence"/>
</dbReference>
<reference evidence="2" key="2">
    <citation type="journal article" date="2016" name="Mol. Ecol.">
        <title>Population genomics of the filarial nematode parasite Wuchereria bancrofti from mosquitoes.</title>
        <authorList>
            <person name="Small S.T."/>
            <person name="Reimer L.J."/>
            <person name="Tisch D.J."/>
            <person name="King C.L."/>
            <person name="Christensen B.M."/>
            <person name="Siba P.M."/>
            <person name="Kazura J.W."/>
            <person name="Serre D."/>
            <person name="Zimmerman P.A."/>
        </authorList>
    </citation>
    <scope>NUCLEOTIDE SEQUENCE</scope>
    <source>
        <strain evidence="2">pt0022</strain>
    </source>
</reference>
<keyword evidence="1" id="KW-0812">Transmembrane</keyword>
<reference evidence="3" key="3">
    <citation type="submission" date="2024-02" db="UniProtKB">
        <authorList>
            <consortium name="WormBaseParasite"/>
        </authorList>
    </citation>
    <scope>IDENTIFICATION</scope>
    <source>
        <strain evidence="3">pt0022</strain>
    </source>
</reference>
<evidence type="ECO:0000313" key="2">
    <source>
        <dbReference type="Proteomes" id="UP000093561"/>
    </source>
</evidence>
<dbReference type="WBParaSite" id="mrna-Wban_02410">
    <property type="protein sequence ID" value="mrna-Wban_02410"/>
    <property type="gene ID" value="Wban_02410"/>
</dbReference>
<protein>
    <submittedName>
        <fullName evidence="3">Uncharacterized protein</fullName>
    </submittedName>
</protein>
<evidence type="ECO:0000256" key="1">
    <source>
        <dbReference type="SAM" id="Phobius"/>
    </source>
</evidence>
<dbReference type="AlphaFoldDB" id="A0AAF5PLK7"/>
<accession>A0AAF5PLK7</accession>
<proteinExistence type="predicted"/>
<sequence>MAINFFIMDNRKNARIIIFISLFLLAIMSVTHISLFLRIERAKQHLKKRMTTLEKANKKQEITRNALSLKI</sequence>
<keyword evidence="1" id="KW-1133">Transmembrane helix</keyword>
<reference evidence="2" key="1">
    <citation type="submission" date="2015-03" db="EMBL/GenBank/DDBJ databases">
        <title>Wuchereria bancrofti Genome Sequencing Papua New Guinea Strain.</title>
        <authorList>
            <person name="Small S.T."/>
            <person name="Serre D."/>
            <person name="Zimmerman P.A."/>
        </authorList>
    </citation>
    <scope>NUCLEOTIDE SEQUENCE [LARGE SCALE GENOMIC DNA]</scope>
    <source>
        <strain evidence="2">pt0022</strain>
    </source>
</reference>
<keyword evidence="1" id="KW-0472">Membrane</keyword>
<name>A0AAF5PLK7_WUCBA</name>
<evidence type="ECO:0000313" key="3">
    <source>
        <dbReference type="WBParaSite" id="mrna-Wban_02410"/>
    </source>
</evidence>
<feature type="transmembrane region" description="Helical" evidence="1">
    <location>
        <begin position="16"/>
        <end position="39"/>
    </location>
</feature>
<organism evidence="2 3">
    <name type="scientific">Wuchereria bancrofti</name>
    <dbReference type="NCBI Taxonomy" id="6293"/>
    <lineage>
        <taxon>Eukaryota</taxon>
        <taxon>Metazoa</taxon>
        <taxon>Ecdysozoa</taxon>
        <taxon>Nematoda</taxon>
        <taxon>Chromadorea</taxon>
        <taxon>Rhabditida</taxon>
        <taxon>Spirurina</taxon>
        <taxon>Spiruromorpha</taxon>
        <taxon>Filarioidea</taxon>
        <taxon>Onchocercidae</taxon>
        <taxon>Wuchereria</taxon>
    </lineage>
</organism>